<reference evidence="2 3" key="1">
    <citation type="submission" date="2018-08" db="EMBL/GenBank/DDBJ databases">
        <title>Genomic investigation of the strawberry pathogen Phytophthora fragariae indicates pathogenicity is determined by transcriptional variation in three key races.</title>
        <authorList>
            <person name="Adams T.M."/>
            <person name="Armitage A.D."/>
            <person name="Sobczyk M.K."/>
            <person name="Bates H.J."/>
            <person name="Dunwell J.M."/>
            <person name="Nellist C.F."/>
            <person name="Harrison R.J."/>
        </authorList>
    </citation>
    <scope>NUCLEOTIDE SEQUENCE [LARGE SCALE GENOMIC DNA]</scope>
    <source>
        <strain evidence="2 3">A4</strain>
    </source>
</reference>
<organism evidence="2 3">
    <name type="scientific">Phytophthora fragariae</name>
    <dbReference type="NCBI Taxonomy" id="53985"/>
    <lineage>
        <taxon>Eukaryota</taxon>
        <taxon>Sar</taxon>
        <taxon>Stramenopiles</taxon>
        <taxon>Oomycota</taxon>
        <taxon>Peronosporomycetes</taxon>
        <taxon>Peronosporales</taxon>
        <taxon>Peronosporaceae</taxon>
        <taxon>Phytophthora</taxon>
    </lineage>
</organism>
<feature type="compositionally biased region" description="Low complexity" evidence="1">
    <location>
        <begin position="105"/>
        <end position="129"/>
    </location>
</feature>
<comment type="caution">
    <text evidence="2">The sequence shown here is derived from an EMBL/GenBank/DDBJ whole genome shotgun (WGS) entry which is preliminary data.</text>
</comment>
<dbReference type="Proteomes" id="UP000437068">
    <property type="component" value="Unassembled WGS sequence"/>
</dbReference>
<feature type="compositionally biased region" description="Low complexity" evidence="1">
    <location>
        <begin position="42"/>
        <end position="54"/>
    </location>
</feature>
<evidence type="ECO:0000313" key="3">
    <source>
        <dbReference type="Proteomes" id="UP000437068"/>
    </source>
</evidence>
<evidence type="ECO:0000313" key="2">
    <source>
        <dbReference type="EMBL" id="KAE9283382.1"/>
    </source>
</evidence>
<dbReference type="EMBL" id="QXGE01002265">
    <property type="protein sequence ID" value="KAE9283382.1"/>
    <property type="molecule type" value="Genomic_DNA"/>
</dbReference>
<protein>
    <submittedName>
        <fullName evidence="2">Uncharacterized protein</fullName>
    </submittedName>
</protein>
<evidence type="ECO:0000256" key="1">
    <source>
        <dbReference type="SAM" id="MobiDB-lite"/>
    </source>
</evidence>
<feature type="compositionally biased region" description="Polar residues" evidence="1">
    <location>
        <begin position="1"/>
        <end position="27"/>
    </location>
</feature>
<accession>A0A6A4C0M3</accession>
<dbReference type="AlphaFoldDB" id="A0A6A4C0M3"/>
<gene>
    <name evidence="2" type="ORF">PF001_g22877</name>
</gene>
<proteinExistence type="predicted"/>
<name>A0A6A4C0M3_9STRA</name>
<sequence>MTELRTQLSSLETTYELPTTQLGSTRASGEGGGLGDCARKNSSSSSADSKSDSSGYLGPEATQPRPLGYKALEQKTSEQEPSQSAVNHGTISQDFADSDSRTWPRASARGLDSAASAAAGGSLAGAESAVPDAGGVDEAEPVAAESPTCAGSAESETCAGSAESDTAGFAMRD</sequence>
<feature type="compositionally biased region" description="Polar residues" evidence="1">
    <location>
        <begin position="79"/>
        <end position="95"/>
    </location>
</feature>
<feature type="region of interest" description="Disordered" evidence="1">
    <location>
        <begin position="1"/>
        <end position="173"/>
    </location>
</feature>